<evidence type="ECO:0000256" key="1">
    <source>
        <dbReference type="ARBA" id="ARBA00000966"/>
    </source>
</evidence>
<dbReference type="RefSeq" id="WP_105056278.1">
    <property type="nucleotide sequence ID" value="NZ_CAWNRT010000002.1"/>
</dbReference>
<dbReference type="InterPro" id="IPR012341">
    <property type="entry name" value="6hp_glycosidase-like_sf"/>
</dbReference>
<keyword evidence="6" id="KW-0326">Glycosidase</keyword>
<dbReference type="InterPro" id="IPR008928">
    <property type="entry name" value="6-hairpin_glycosidase_sf"/>
</dbReference>
<gene>
    <name evidence="9" type="ORF">BTO22_15545</name>
</gene>
<keyword evidence="7" id="KW-0119">Carbohydrate metabolism</keyword>
<comment type="caution">
    <text evidence="9">The sequence shown here is derived from an EMBL/GenBank/DDBJ whole genome shotgun (WGS) entry which is preliminary data.</text>
</comment>
<keyword evidence="8" id="KW-0732">Signal</keyword>
<dbReference type="SUPFAM" id="SSF48208">
    <property type="entry name" value="Six-hairpin glycosidases"/>
    <property type="match status" value="1"/>
</dbReference>
<sequence>MKTRLTLLSVFIGSLLTTSTITAQEVSLSPRVKSQVVMTKENQCQWALWNSFKKNYIKNGRVIDTSDPRLITTSEGQSYGLFFALIANDQATFSSLLNWTEKNLAGGDLTAQLPAWLWGTRANGSKGVLDANSASDSDLWIAYSLMEAGRLWDNFYYQSLGHLLASRILREETAVVSGLGTVLLPGKHGFILGDNHVRLNPSYVPLQLLTRMDTLFPNYQWAELYQSSARLIKDTMPKGSSPDWVEWSSDQFQNDKKTKAIGSYNAIRTYLWAGMLPNSDKNKAAILNKMHPVVLELEKGKGMPEIFNTQTGKIKNIGGVGINAAILPLLDAVDSTQIADEYAQSIEDSLSTIEKDRYYNSVLTLFGLGWHQGLYQFDNDGSVIPSWAHVCQ</sequence>
<evidence type="ECO:0000313" key="9">
    <source>
        <dbReference type="EMBL" id="PQJ84899.1"/>
    </source>
</evidence>
<accession>A0A2S7X4E5</accession>
<dbReference type="OrthoDB" id="9766708at2"/>
<feature type="chain" id="PRO_5015504273" description="cellulase" evidence="8">
    <location>
        <begin position="24"/>
        <end position="392"/>
    </location>
</feature>
<evidence type="ECO:0000256" key="8">
    <source>
        <dbReference type="SAM" id="SignalP"/>
    </source>
</evidence>
<keyword evidence="4" id="KW-0378">Hydrolase</keyword>
<comment type="similarity">
    <text evidence="2">Belongs to the glycosyl hydrolase 8 (cellulase D) family.</text>
</comment>
<dbReference type="Proteomes" id="UP000239263">
    <property type="component" value="Unassembled WGS sequence"/>
</dbReference>
<dbReference type="NCBIfam" id="NF008305">
    <property type="entry name" value="PRK11097.1"/>
    <property type="match status" value="1"/>
</dbReference>
<protein>
    <recommendedName>
        <fullName evidence="3">cellulase</fullName>
        <ecNumber evidence="3">3.2.1.4</ecNumber>
    </recommendedName>
</protein>
<reference evidence="9 10" key="1">
    <citation type="submission" date="2016-12" db="EMBL/GenBank/DDBJ databases">
        <title>Diversity of luminous bacteria.</title>
        <authorList>
            <person name="Yoshizawa S."/>
            <person name="Kogure K."/>
        </authorList>
    </citation>
    <scope>NUCLEOTIDE SEQUENCE [LARGE SCALE GENOMIC DNA]</scope>
    <source>
        <strain evidence="9 10">ATCC 33715</strain>
    </source>
</reference>
<evidence type="ECO:0000256" key="3">
    <source>
        <dbReference type="ARBA" id="ARBA00012601"/>
    </source>
</evidence>
<name>A0A2S7X4E5_9GAMM</name>
<dbReference type="InterPro" id="IPR002037">
    <property type="entry name" value="Glyco_hydro_8"/>
</dbReference>
<comment type="catalytic activity">
    <reaction evidence="1">
        <text>Endohydrolysis of (1-&gt;4)-beta-D-glucosidic linkages in cellulose, lichenin and cereal beta-D-glucans.</text>
        <dbReference type="EC" id="3.2.1.4"/>
    </reaction>
</comment>
<evidence type="ECO:0000256" key="7">
    <source>
        <dbReference type="ARBA" id="ARBA00023326"/>
    </source>
</evidence>
<evidence type="ECO:0000256" key="2">
    <source>
        <dbReference type="ARBA" id="ARBA00009209"/>
    </source>
</evidence>
<dbReference type="PRINTS" id="PR00735">
    <property type="entry name" value="GLHYDRLASE8"/>
</dbReference>
<dbReference type="GO" id="GO:0030245">
    <property type="term" value="P:cellulose catabolic process"/>
    <property type="evidence" value="ECO:0007669"/>
    <property type="project" value="UniProtKB-KW"/>
</dbReference>
<evidence type="ECO:0000313" key="10">
    <source>
        <dbReference type="Proteomes" id="UP000239263"/>
    </source>
</evidence>
<feature type="signal peptide" evidence="8">
    <location>
        <begin position="1"/>
        <end position="23"/>
    </location>
</feature>
<keyword evidence="5" id="KW-0136">Cellulose degradation</keyword>
<evidence type="ECO:0000256" key="4">
    <source>
        <dbReference type="ARBA" id="ARBA00022801"/>
    </source>
</evidence>
<proteinExistence type="inferred from homology"/>
<dbReference type="AlphaFoldDB" id="A0A2S7X4E5"/>
<dbReference type="EC" id="3.2.1.4" evidence="3"/>
<dbReference type="EMBL" id="MSCO01000002">
    <property type="protein sequence ID" value="PQJ84899.1"/>
    <property type="molecule type" value="Genomic_DNA"/>
</dbReference>
<dbReference type="Gene3D" id="1.50.10.10">
    <property type="match status" value="1"/>
</dbReference>
<evidence type="ECO:0000256" key="5">
    <source>
        <dbReference type="ARBA" id="ARBA00023001"/>
    </source>
</evidence>
<dbReference type="Pfam" id="PF01270">
    <property type="entry name" value="Glyco_hydro_8"/>
    <property type="match status" value="1"/>
</dbReference>
<evidence type="ECO:0000256" key="6">
    <source>
        <dbReference type="ARBA" id="ARBA00023295"/>
    </source>
</evidence>
<dbReference type="GO" id="GO:0008810">
    <property type="term" value="F:cellulase activity"/>
    <property type="evidence" value="ECO:0007669"/>
    <property type="project" value="UniProtKB-EC"/>
</dbReference>
<keyword evidence="7" id="KW-0624">Polysaccharide degradation</keyword>
<organism evidence="9 10">
    <name type="scientific">Aliivibrio sifiae</name>
    <dbReference type="NCBI Taxonomy" id="566293"/>
    <lineage>
        <taxon>Bacteria</taxon>
        <taxon>Pseudomonadati</taxon>
        <taxon>Pseudomonadota</taxon>
        <taxon>Gammaproteobacteria</taxon>
        <taxon>Vibrionales</taxon>
        <taxon>Vibrionaceae</taxon>
        <taxon>Aliivibrio</taxon>
    </lineage>
</organism>